<feature type="binding site" evidence="5">
    <location>
        <position position="242"/>
    </location>
    <ligand>
        <name>(3S)-3-hydroxy-3-methylglutaryl-CoA</name>
        <dbReference type="ChEBI" id="CHEBI:43074"/>
    </ligand>
</feature>
<organism evidence="8 9">
    <name type="scientific">Enterococcus durans</name>
    <dbReference type="NCBI Taxonomy" id="53345"/>
    <lineage>
        <taxon>Bacteria</taxon>
        <taxon>Bacillati</taxon>
        <taxon>Bacillota</taxon>
        <taxon>Bacilli</taxon>
        <taxon>Lactobacillales</taxon>
        <taxon>Enterococcaceae</taxon>
        <taxon>Enterococcus</taxon>
    </lineage>
</organism>
<feature type="domain" description="Hydroxymethylglutaryl-coenzyme A synthase C-terminal" evidence="7">
    <location>
        <begin position="261"/>
        <end position="353"/>
    </location>
</feature>
<proteinExistence type="inferred from homology"/>
<evidence type="ECO:0000256" key="5">
    <source>
        <dbReference type="PIRSR" id="PIRSR611554-2"/>
    </source>
</evidence>
<feature type="binding site" evidence="5">
    <location>
        <position position="143"/>
    </location>
    <ligand>
        <name>(3S)-3-hydroxy-3-methylglutaryl-CoA</name>
        <dbReference type="ChEBI" id="CHEBI:43074"/>
    </ligand>
</feature>
<dbReference type="InterPro" id="IPR016039">
    <property type="entry name" value="Thiolase-like"/>
</dbReference>
<dbReference type="InterPro" id="IPR013746">
    <property type="entry name" value="HMG_CoA_synt_C_dom"/>
</dbReference>
<feature type="domain" description="Hydroxymethylglutaryl-coenzyme A synthase C-terminal" evidence="7">
    <location>
        <begin position="180"/>
        <end position="248"/>
    </location>
</feature>
<dbReference type="Proteomes" id="UP000220669">
    <property type="component" value="Unassembled WGS sequence"/>
</dbReference>
<dbReference type="InterPro" id="IPR011554">
    <property type="entry name" value="HMG_CoA_synthase_prok"/>
</dbReference>
<dbReference type="AlphaFoldDB" id="A0AB36S670"/>
<reference evidence="8 9" key="1">
    <citation type="submission" date="2017-09" db="EMBL/GenBank/DDBJ databases">
        <title>FDA dAtabase for Regulatory Grade micrObial Sequences (FDA-ARGOS): Supporting development and validation of Infectious Disease Dx tests.</title>
        <authorList>
            <person name="Minogue T."/>
            <person name="Wolcott M."/>
            <person name="Wasieloski L."/>
            <person name="Aguilar W."/>
            <person name="Moore D."/>
            <person name="Tallon L.J."/>
            <person name="Sadzewicz L."/>
            <person name="Ott S."/>
            <person name="Zhao X."/>
            <person name="Nagaraj S."/>
            <person name="Vavikolanu K."/>
            <person name="Aluvathingal J."/>
            <person name="Nadendla S."/>
            <person name="Sichtig H."/>
        </authorList>
    </citation>
    <scope>NUCLEOTIDE SEQUENCE [LARGE SCALE GENOMIC DNA]</scope>
    <source>
        <strain evidence="8 9">FDAARGOS_396</strain>
    </source>
</reference>
<evidence type="ECO:0000256" key="4">
    <source>
        <dbReference type="PIRSR" id="PIRSR611554-1"/>
    </source>
</evidence>
<dbReference type="CDD" id="cd00827">
    <property type="entry name" value="init_cond_enzymes"/>
    <property type="match status" value="1"/>
</dbReference>
<dbReference type="InterPro" id="IPR013528">
    <property type="entry name" value="HMG_CoA_synth_N"/>
</dbReference>
<evidence type="ECO:0000256" key="1">
    <source>
        <dbReference type="ARBA" id="ARBA00007061"/>
    </source>
</evidence>
<dbReference type="Gene3D" id="3.40.47.10">
    <property type="match status" value="2"/>
</dbReference>
<dbReference type="PANTHER" id="PTHR43323">
    <property type="entry name" value="3-HYDROXY-3-METHYLGLUTARYL COENZYME A SYNTHASE"/>
    <property type="match status" value="1"/>
</dbReference>
<dbReference type="Pfam" id="PF01154">
    <property type="entry name" value="HMG_CoA_synt_N"/>
    <property type="match status" value="1"/>
</dbReference>
<keyword evidence="2" id="KW-0808">Transferase</keyword>
<evidence type="ECO:0000259" key="7">
    <source>
        <dbReference type="Pfam" id="PF08540"/>
    </source>
</evidence>
<name>A0AB36S670_9ENTE</name>
<comment type="caution">
    <text evidence="8">The sequence shown here is derived from an EMBL/GenBank/DDBJ whole genome shotgun (WGS) entry which is preliminary data.</text>
</comment>
<comment type="similarity">
    <text evidence="1">Belongs to the thiolase-like superfamily. HMG-CoA synthase family.</text>
</comment>
<feature type="domain" description="Hydroxymethylglutaryl-coenzyme A synthase N-terminal" evidence="6">
    <location>
        <begin position="2"/>
        <end position="164"/>
    </location>
</feature>
<evidence type="ECO:0000259" key="6">
    <source>
        <dbReference type="Pfam" id="PF01154"/>
    </source>
</evidence>
<dbReference type="EC" id="2.3.3.10" evidence="3"/>
<accession>A0AB36S670</accession>
<feature type="binding site" evidence="5">
    <location>
        <position position="148"/>
    </location>
    <ligand>
        <name>substrate</name>
    </ligand>
</feature>
<gene>
    <name evidence="8" type="ORF">CRM96_04765</name>
</gene>
<feature type="active site" description="Acyl-thioester intermediate" evidence="4">
    <location>
        <position position="111"/>
    </location>
</feature>
<dbReference type="SUPFAM" id="SSF53901">
    <property type="entry name" value="Thiolase-like"/>
    <property type="match status" value="2"/>
</dbReference>
<evidence type="ECO:0000256" key="2">
    <source>
        <dbReference type="ARBA" id="ARBA00022679"/>
    </source>
</evidence>
<dbReference type="GO" id="GO:0004421">
    <property type="term" value="F:hydroxymethylglutaryl-CoA synthase activity"/>
    <property type="evidence" value="ECO:0007669"/>
    <property type="project" value="UniProtKB-UniRule"/>
</dbReference>
<protein>
    <recommendedName>
        <fullName evidence="3">Hydroxymethylglutaryl-CoA synthase</fullName>
        <ecNumber evidence="3">2.3.3.10</ecNumber>
    </recommendedName>
</protein>
<dbReference type="EMBL" id="PDEB01000004">
    <property type="protein sequence ID" value="PEH44351.1"/>
    <property type="molecule type" value="Genomic_DNA"/>
</dbReference>
<dbReference type="PANTHER" id="PTHR43323:SF2">
    <property type="entry name" value="HYDROXYMETHYLGLUTARYL-COA SYNTHASE"/>
    <property type="match status" value="1"/>
</dbReference>
<dbReference type="GO" id="GO:0006084">
    <property type="term" value="P:acetyl-CoA metabolic process"/>
    <property type="evidence" value="ECO:0007669"/>
    <property type="project" value="InterPro"/>
</dbReference>
<sequence>MKIGIDRLSFFIPNLYLDMTELANHRGDDPAKYHIGIGQDQMALNRVSEDIITLGANAASRIVTEQDRELIDMVIVGTESGIDHSKASAVIIHHLLKVQPFARSFEVKEACYGGTAALHMAKEYVKNHQDRKVLVIASDMARYGLASGGEVTQGVGAVAMMVTADPRILTIEDDSTFLTEDIYDFWRPDYSEFPIVDGPLSNSTYIESFQKVWNHHKELTGLKLEDYDALSFHIPYTKMGKKALQSVLDQTDEENQTRLLERYEESIRYSRRVGNLYTGSLYLGLISLLENSQTLSSGDRIGLFSYGSGAVSEFFTGYLVEGYQEFLMTESHQEMLDARKQVTVAEYEAIFSEKLPENGESAEYTSDVPFSIYKVENDIRYYKQYTQNLAFIS</sequence>
<feature type="binding site" evidence="5">
    <location>
        <position position="29"/>
    </location>
    <ligand>
        <name>(3S)-3-hydroxy-3-methylglutaryl-CoA</name>
        <dbReference type="ChEBI" id="CHEBI:43074"/>
    </ligand>
</feature>
<feature type="binding site" evidence="5">
    <location>
        <position position="275"/>
    </location>
    <ligand>
        <name>(3S)-3-hydroxy-3-methylglutaryl-CoA</name>
        <dbReference type="ChEBI" id="CHEBI:43074"/>
    </ligand>
</feature>
<evidence type="ECO:0000256" key="3">
    <source>
        <dbReference type="NCBIfam" id="TIGR01835"/>
    </source>
</evidence>
<evidence type="ECO:0000313" key="9">
    <source>
        <dbReference type="Proteomes" id="UP000220669"/>
    </source>
</evidence>
<evidence type="ECO:0000313" key="8">
    <source>
        <dbReference type="EMBL" id="PEH44351.1"/>
    </source>
</evidence>
<dbReference type="NCBIfam" id="TIGR01835">
    <property type="entry name" value="HMG-CoA-S_prok"/>
    <property type="match status" value="1"/>
</dbReference>
<dbReference type="RefSeq" id="WP_005878653.1">
    <property type="nucleotide sequence ID" value="NZ_CABGIQ010000002.1"/>
</dbReference>
<feature type="active site" description="Proton donor/acceptor" evidence="4">
    <location>
        <position position="233"/>
    </location>
</feature>
<feature type="active site" description="Proton donor/acceptor" evidence="4">
    <location>
        <position position="79"/>
    </location>
</feature>
<dbReference type="Pfam" id="PF08540">
    <property type="entry name" value="HMG_CoA_synt_C"/>
    <property type="match status" value="2"/>
</dbReference>